<evidence type="ECO:0000256" key="4">
    <source>
        <dbReference type="ARBA" id="ARBA00023157"/>
    </source>
</evidence>
<sequence length="1030" mass="108246">MKRILPLSVVYVLAFLVSYTVPAVHCQTFCPRQATLRWQSPPRAVSLNLTLTENICMDLGQCWDTRGAPWGRTAEPPRLGFPQICPLQLQRGDRLLVSADETVRSYGVRLAGVSAGGFESCSVDGDGDVDDRHSGPGRSLFRGDGAEGEPEDAGRLVPGLHYFVAVARDTGDTRLCELGLRLNVSVKRQLCQSSPLVRLCSGNGICQTDPREETYRCHCRRHYSGTWCERFDACLDNPCGNKGVCLSNGSGDAGHRTYKCLCPPHFTGVNCSEIIGRENCERVCQNASCVQASPMSFKCICETGFSGPGCEERSDACRSDPCVSGGTCVRRGDGFSCRCPEGFGGPTCAVDCAAYDCHHGDACPDDASACACADGGEDPACGRRPGPCLPSPCLNNASCVSQGDDYACRCVGGFAGRTCEEVVDYCSLLRINCPDEGVCVSVIGGYKCACAPGRTGEFCQHTGDACVAHSHRCVNGATCVAARPVTPPPQFTCVCPPGFTGRYCERRADACRSSPCRHNGTCSDLQGDYRCQCLDGFLGEACEVDVDACLLPGNTCPPETQCVDLPGGLNCTCPLGYAGPHCEASDCLGSQGPLCPVLQVTDDCSGSPCAEGATCLDSPITGYRCVCPPGYGGFEGLNCDADHDECTHGYCSNNATCIDLVADYECICPLGFTGFHGAGCASVCLCDPEGSVSCEALPGSYRCVCRHGRTGGRCETPPAVRGCADGPCGGGSACVELPAGFRCDCLPGLTGQFCEVNTTDGCDAEPCGVLSICQQALGGYSCFCAPGFIGTRCEVEVDECLSQPCQNGGSCSDGLNSFSCQCPSGITGEHCEVKAGGCASSPCLRSGATCVDLAHGYRCVCSPGFTGSCIDQPGNYLCHCVAPFKGPDCEFLPCEAANPCDNGGTCVAEPDLRRYPPGFRCLCGLGHSGPRCEGPRGGECRSQPCLNDAVDGFYCLCSPGYVGLRCEHDVDDCVSNSCSNNSLCRDLHLGYECECRAGWEGPSCQQDVDECASQPCPNDATCVDLLGGYE</sequence>
<dbReference type="GO" id="GO:0005509">
    <property type="term" value="F:calcium ion binding"/>
    <property type="evidence" value="ECO:0007669"/>
    <property type="project" value="InterPro"/>
</dbReference>
<feature type="domain" description="EGF-like" evidence="9">
    <location>
        <begin position="276"/>
        <end position="311"/>
    </location>
</feature>
<feature type="chain" id="PRO_5040115209" description="EGF-like domain-containing protein" evidence="8">
    <location>
        <begin position="27"/>
        <end position="1030"/>
    </location>
</feature>
<feature type="disulfide bond" evidence="6">
    <location>
        <begin position="262"/>
        <end position="271"/>
    </location>
</feature>
<feature type="disulfide bond" evidence="6">
    <location>
        <begin position="200"/>
        <end position="217"/>
    </location>
</feature>
<dbReference type="SMART" id="SM00179">
    <property type="entry name" value="EGF_CA"/>
    <property type="match status" value="18"/>
</dbReference>
<keyword evidence="1 6" id="KW-0245">EGF-like domain</keyword>
<accession>A0A9Q0IRQ6</accession>
<feature type="disulfide bond" evidence="6">
    <location>
        <begin position="495"/>
        <end position="504"/>
    </location>
</feature>
<dbReference type="PANTHER" id="PTHR24049">
    <property type="entry name" value="CRUMBS FAMILY MEMBER"/>
    <property type="match status" value="1"/>
</dbReference>
<dbReference type="InterPro" id="IPR018097">
    <property type="entry name" value="EGF_Ca-bd_CS"/>
</dbReference>
<protein>
    <recommendedName>
        <fullName evidence="9">EGF-like domain-containing protein</fullName>
    </recommendedName>
</protein>
<feature type="disulfide bond" evidence="6">
    <location>
        <begin position="301"/>
        <end position="310"/>
    </location>
</feature>
<dbReference type="PROSITE" id="PS01186">
    <property type="entry name" value="EGF_2"/>
    <property type="match status" value="10"/>
</dbReference>
<dbReference type="PANTHER" id="PTHR24049:SF22">
    <property type="entry name" value="DROSOPHILA CRUMBS HOMOLOG"/>
    <property type="match status" value="1"/>
</dbReference>
<feature type="disulfide bond" evidence="6">
    <location>
        <begin position="533"/>
        <end position="542"/>
    </location>
</feature>
<dbReference type="PROSITE" id="PS50026">
    <property type="entry name" value="EGF_3"/>
    <property type="match status" value="19"/>
</dbReference>
<dbReference type="InterPro" id="IPR000152">
    <property type="entry name" value="EGF-type_Asp/Asn_hydroxyl_site"/>
</dbReference>
<evidence type="ECO:0000313" key="10">
    <source>
        <dbReference type="EMBL" id="KAJ3610797.1"/>
    </source>
</evidence>
<keyword evidence="3" id="KW-0677">Repeat</keyword>
<dbReference type="Proteomes" id="UP001148018">
    <property type="component" value="Unassembled WGS sequence"/>
</dbReference>
<feature type="domain" description="EGF-like" evidence="9">
    <location>
        <begin position="1007"/>
        <end position="1030"/>
    </location>
</feature>
<dbReference type="FunFam" id="2.10.25.10:FF:000669">
    <property type="entry name" value="Eyes shut homolog"/>
    <property type="match status" value="1"/>
</dbReference>
<evidence type="ECO:0000313" key="11">
    <source>
        <dbReference type="Proteomes" id="UP001148018"/>
    </source>
</evidence>
<dbReference type="PROSITE" id="PS01187">
    <property type="entry name" value="EGF_CA"/>
    <property type="match status" value="3"/>
</dbReference>
<feature type="domain" description="EGF-like" evidence="9">
    <location>
        <begin position="642"/>
        <end position="681"/>
    </location>
</feature>
<dbReference type="FunFam" id="2.10.25.10:FF:000472">
    <property type="entry name" value="Uncharacterized protein, isoform A"/>
    <property type="match status" value="3"/>
</dbReference>
<dbReference type="FunFam" id="2.10.25.10:FF:000095">
    <property type="entry name" value="Notch, isoform B"/>
    <property type="match status" value="1"/>
</dbReference>
<dbReference type="PROSITE" id="PS00010">
    <property type="entry name" value="ASX_HYDROXYL"/>
    <property type="match status" value="5"/>
</dbReference>
<dbReference type="CDD" id="cd00054">
    <property type="entry name" value="EGF_CA"/>
    <property type="match status" value="7"/>
</dbReference>
<gene>
    <name evidence="10" type="ORF">NHX12_022888</name>
</gene>
<dbReference type="SMART" id="SM00181">
    <property type="entry name" value="EGF"/>
    <property type="match status" value="20"/>
</dbReference>
<feature type="domain" description="EGF-like" evidence="9">
    <location>
        <begin position="545"/>
        <end position="583"/>
    </location>
</feature>
<feature type="disulfide bond" evidence="6">
    <location>
        <begin position="745"/>
        <end position="754"/>
    </location>
</feature>
<keyword evidence="5" id="KW-0325">Glycoprotein</keyword>
<dbReference type="GO" id="GO:0060218">
    <property type="term" value="P:hematopoietic stem cell differentiation"/>
    <property type="evidence" value="ECO:0007669"/>
    <property type="project" value="UniProtKB-ARBA"/>
</dbReference>
<feature type="domain" description="EGF-like" evidence="9">
    <location>
        <begin position="936"/>
        <end position="967"/>
    </location>
</feature>
<dbReference type="InterPro" id="IPR013032">
    <property type="entry name" value="EGF-like_CS"/>
</dbReference>
<dbReference type="InterPro" id="IPR009030">
    <property type="entry name" value="Growth_fac_rcpt_cys_sf"/>
</dbReference>
<dbReference type="EMBL" id="JANIIK010000038">
    <property type="protein sequence ID" value="KAJ3610797.1"/>
    <property type="molecule type" value="Genomic_DNA"/>
</dbReference>
<dbReference type="FunFam" id="2.10.25.10:FF:000321">
    <property type="entry name" value="Protein delta homolog 1"/>
    <property type="match status" value="1"/>
</dbReference>
<feature type="domain" description="EGF-like" evidence="9">
    <location>
        <begin position="834"/>
        <end position="870"/>
    </location>
</feature>
<comment type="caution">
    <text evidence="10">The sequence shown here is derived from an EMBL/GenBank/DDBJ whole genome shotgun (WGS) entry which is preliminary data.</text>
</comment>
<feature type="disulfide bond" evidence="6">
    <location>
        <begin position="573"/>
        <end position="582"/>
    </location>
</feature>
<evidence type="ECO:0000256" key="2">
    <source>
        <dbReference type="ARBA" id="ARBA00022729"/>
    </source>
</evidence>
<dbReference type="GO" id="GO:0016020">
    <property type="term" value="C:membrane"/>
    <property type="evidence" value="ECO:0007669"/>
    <property type="project" value="UniProtKB-ARBA"/>
</dbReference>
<dbReference type="Pfam" id="PF00008">
    <property type="entry name" value="EGF"/>
    <property type="match status" value="7"/>
</dbReference>
<evidence type="ECO:0000256" key="5">
    <source>
        <dbReference type="ARBA" id="ARBA00023180"/>
    </source>
</evidence>
<dbReference type="PROSITE" id="PS00022">
    <property type="entry name" value="EGF_1"/>
    <property type="match status" value="15"/>
</dbReference>
<dbReference type="Pfam" id="PF12661">
    <property type="entry name" value="hEGF"/>
    <property type="match status" value="2"/>
</dbReference>
<feature type="domain" description="EGF-like" evidence="9">
    <location>
        <begin position="969"/>
        <end position="1005"/>
    </location>
</feature>
<dbReference type="GO" id="GO:0048731">
    <property type="term" value="P:system development"/>
    <property type="evidence" value="ECO:0007669"/>
    <property type="project" value="UniProtKB-ARBA"/>
</dbReference>
<proteinExistence type="predicted"/>
<feature type="disulfide bond" evidence="6">
    <location>
        <begin position="784"/>
        <end position="793"/>
    </location>
</feature>
<organism evidence="10 11">
    <name type="scientific">Muraenolepis orangiensis</name>
    <name type="common">Patagonian moray cod</name>
    <dbReference type="NCBI Taxonomy" id="630683"/>
    <lineage>
        <taxon>Eukaryota</taxon>
        <taxon>Metazoa</taxon>
        <taxon>Chordata</taxon>
        <taxon>Craniata</taxon>
        <taxon>Vertebrata</taxon>
        <taxon>Euteleostomi</taxon>
        <taxon>Actinopterygii</taxon>
        <taxon>Neopterygii</taxon>
        <taxon>Teleostei</taxon>
        <taxon>Neoteleostei</taxon>
        <taxon>Acanthomorphata</taxon>
        <taxon>Zeiogadaria</taxon>
        <taxon>Gadariae</taxon>
        <taxon>Gadiformes</taxon>
        <taxon>Muraenolepidoidei</taxon>
        <taxon>Muraenolepididae</taxon>
        <taxon>Muraenolepis</taxon>
    </lineage>
</organism>
<feature type="disulfide bond" evidence="6">
    <location>
        <begin position="219"/>
        <end position="228"/>
    </location>
</feature>
<keyword evidence="11" id="KW-1185">Reference proteome</keyword>
<feature type="signal peptide" evidence="8">
    <location>
        <begin position="1"/>
        <end position="26"/>
    </location>
</feature>
<evidence type="ECO:0000259" key="9">
    <source>
        <dbReference type="PROSITE" id="PS50026"/>
    </source>
</evidence>
<dbReference type="SUPFAM" id="SSF57184">
    <property type="entry name" value="Growth factor receptor domain"/>
    <property type="match status" value="1"/>
</dbReference>
<dbReference type="AlphaFoldDB" id="A0A9Q0IRQ6"/>
<feature type="disulfide bond" evidence="6">
    <location>
        <begin position="339"/>
        <end position="348"/>
    </location>
</feature>
<keyword evidence="2 8" id="KW-0732">Signal</keyword>
<dbReference type="PRINTS" id="PR00010">
    <property type="entry name" value="EGFBLOOD"/>
</dbReference>
<dbReference type="GO" id="GO:1901222">
    <property type="term" value="P:regulation of non-canonical NF-kappaB signal transduction"/>
    <property type="evidence" value="ECO:0007669"/>
    <property type="project" value="UniProtKB-ARBA"/>
</dbReference>
<dbReference type="Pfam" id="PF07645">
    <property type="entry name" value="EGF_CA"/>
    <property type="match status" value="2"/>
</dbReference>
<feature type="domain" description="EGF-like" evidence="9">
    <location>
        <begin position="890"/>
        <end position="933"/>
    </location>
</feature>
<feature type="domain" description="EGF-like" evidence="9">
    <location>
        <begin position="187"/>
        <end position="229"/>
    </location>
</feature>
<dbReference type="InterPro" id="IPR001881">
    <property type="entry name" value="EGF-like_Ca-bd_dom"/>
</dbReference>
<feature type="domain" description="EGF-like" evidence="9">
    <location>
        <begin position="422"/>
        <end position="460"/>
    </location>
</feature>
<dbReference type="InterPro" id="IPR049883">
    <property type="entry name" value="NOTCH1_EGF-like"/>
</dbReference>
<reference evidence="10" key="1">
    <citation type="submission" date="2022-07" db="EMBL/GenBank/DDBJ databases">
        <title>Chromosome-level genome of Muraenolepis orangiensis.</title>
        <authorList>
            <person name="Kim J."/>
        </authorList>
    </citation>
    <scope>NUCLEOTIDE SEQUENCE</scope>
    <source>
        <strain evidence="10">KU_S4_2022</strain>
        <tissue evidence="10">Muscle</tissue>
    </source>
</reference>
<feature type="domain" description="EGF-like" evidence="9">
    <location>
        <begin position="313"/>
        <end position="349"/>
    </location>
</feature>
<feature type="domain" description="EGF-like" evidence="9">
    <location>
        <begin position="384"/>
        <end position="420"/>
    </location>
</feature>
<feature type="domain" description="EGF-like" evidence="9">
    <location>
        <begin position="230"/>
        <end position="272"/>
    </location>
</feature>
<feature type="disulfide bond" evidence="6">
    <location>
        <begin position="410"/>
        <end position="419"/>
    </location>
</feature>
<evidence type="ECO:0000256" key="1">
    <source>
        <dbReference type="ARBA" id="ARBA00022536"/>
    </source>
</evidence>
<feature type="domain" description="EGF-like" evidence="9">
    <location>
        <begin position="600"/>
        <end position="640"/>
    </location>
</feature>
<dbReference type="SUPFAM" id="SSF57196">
    <property type="entry name" value="EGF/Laminin"/>
    <property type="match status" value="15"/>
</dbReference>
<feature type="disulfide bond" evidence="6">
    <location>
        <begin position="450"/>
        <end position="459"/>
    </location>
</feature>
<feature type="domain" description="EGF-like" evidence="9">
    <location>
        <begin position="758"/>
        <end position="794"/>
    </location>
</feature>
<feature type="domain" description="EGF-like" evidence="9">
    <location>
        <begin position="719"/>
        <end position="755"/>
    </location>
</feature>
<feature type="region of interest" description="Disordered" evidence="7">
    <location>
        <begin position="125"/>
        <end position="151"/>
    </location>
</feature>
<feature type="disulfide bond" evidence="6">
    <location>
        <begin position="995"/>
        <end position="1004"/>
    </location>
</feature>
<name>A0A9Q0IRQ6_9TELE</name>
<dbReference type="InterPro" id="IPR051022">
    <property type="entry name" value="Notch_Cell-Fate_Det"/>
</dbReference>
<feature type="domain" description="EGF-like" evidence="9">
    <location>
        <begin position="507"/>
        <end position="543"/>
    </location>
</feature>
<feature type="disulfide bond" evidence="6">
    <location>
        <begin position="957"/>
        <end position="966"/>
    </location>
</feature>
<feature type="disulfide bond" evidence="6">
    <location>
        <begin position="822"/>
        <end position="831"/>
    </location>
</feature>
<evidence type="ECO:0000256" key="3">
    <source>
        <dbReference type="ARBA" id="ARBA00022737"/>
    </source>
</evidence>
<keyword evidence="4 6" id="KW-1015">Disulfide bond</keyword>
<dbReference type="GO" id="GO:0045597">
    <property type="term" value="P:positive regulation of cell differentiation"/>
    <property type="evidence" value="ECO:0007669"/>
    <property type="project" value="UniProtKB-ARBA"/>
</dbReference>
<dbReference type="Gene3D" id="2.10.25.10">
    <property type="entry name" value="Laminin"/>
    <property type="match status" value="19"/>
</dbReference>
<evidence type="ECO:0000256" key="7">
    <source>
        <dbReference type="SAM" id="MobiDB-lite"/>
    </source>
</evidence>
<feature type="disulfide bond" evidence="6">
    <location>
        <begin position="923"/>
        <end position="932"/>
    </location>
</feature>
<dbReference type="OrthoDB" id="283575at2759"/>
<dbReference type="InterPro" id="IPR000742">
    <property type="entry name" value="EGF"/>
</dbReference>
<feature type="domain" description="EGF-like" evidence="9">
    <location>
        <begin position="462"/>
        <end position="505"/>
    </location>
</feature>
<feature type="domain" description="EGF-like" evidence="9">
    <location>
        <begin position="796"/>
        <end position="832"/>
    </location>
</feature>
<comment type="caution">
    <text evidence="6">Lacks conserved residue(s) required for the propagation of feature annotation.</text>
</comment>
<evidence type="ECO:0000256" key="8">
    <source>
        <dbReference type="SAM" id="SignalP"/>
    </source>
</evidence>
<evidence type="ECO:0000256" key="6">
    <source>
        <dbReference type="PROSITE-ProRule" id="PRU00076"/>
    </source>
</evidence>